<dbReference type="Proteomes" id="UP000323064">
    <property type="component" value="Segment"/>
</dbReference>
<dbReference type="Pfam" id="PF23343">
    <property type="entry name" value="REP_ORF2-G2P"/>
    <property type="match status" value="1"/>
</dbReference>
<dbReference type="InterPro" id="IPR056906">
    <property type="entry name" value="ORF2/G2P_dom"/>
</dbReference>
<sequence>MCAEPFVKVNNYNKMDRSNLNYRTTKVPCGRCPECIKAKINSWLFRLGNELDRSKNPLFVTLTYANENLTYSNQENATLVKRDLQLFFKKLRKRHDKKYPEAQKIKYYACGEYGSKTKRPHYHIILLNCLDATMVHDAWGLGHTLSLPLLSGGANYVLKYMSKQRTKSPGDDNQKEFSLMSKGIGENYLSANMITYHNDSVEKAFVYTKEGYKMSMPRYYKSKIYTKEMQQLVTEYLQNRADESQLLQIKRLEKRYPGKNENFYENLLLQSKHLQKFDKRKEDVL</sequence>
<evidence type="ECO:0000259" key="1">
    <source>
        <dbReference type="Pfam" id="PF23343"/>
    </source>
</evidence>
<protein>
    <submittedName>
        <fullName evidence="2">Replication initiator protein</fullName>
    </submittedName>
</protein>
<reference evidence="2" key="1">
    <citation type="submission" date="2018-12" db="EMBL/GenBank/DDBJ databases">
        <title>Singled stranded DNA viruses identified in blackflies (Austrosimulium ungulatum) sampled in New Zealand.</title>
        <authorList>
            <person name="Kraberger S."/>
            <person name="Fontenele R.S."/>
            <person name="Schmidlin K."/>
            <person name="Walters M."/>
            <person name="Varsani A."/>
        </authorList>
    </citation>
    <scope>NUCLEOTIDE SEQUENCE [LARGE SCALE GENOMIC DNA]</scope>
    <source>
        <strain evidence="2">125</strain>
    </source>
</reference>
<name>A0A4P8PLU6_9VIRU</name>
<dbReference type="EMBL" id="MK249191">
    <property type="protein sequence ID" value="QCQ84926.1"/>
    <property type="molecule type" value="Genomic_DNA"/>
</dbReference>
<accession>A0A4P8PLU6</accession>
<organism evidence="2">
    <name type="scientific">Blackfly microvirus SF02</name>
    <dbReference type="NCBI Taxonomy" id="2576452"/>
    <lineage>
        <taxon>Viruses</taxon>
        <taxon>Monodnaviria</taxon>
        <taxon>Sangervirae</taxon>
        <taxon>Phixviricota</taxon>
        <taxon>Malgrandaviricetes</taxon>
        <taxon>Petitvirales</taxon>
        <taxon>Microviridae</taxon>
        <taxon>Microvirus</taxon>
    </lineage>
</organism>
<feature type="domain" description="Replication-associated protein ORF2/G2P" evidence="1">
    <location>
        <begin position="58"/>
        <end position="164"/>
    </location>
</feature>
<evidence type="ECO:0000313" key="2">
    <source>
        <dbReference type="EMBL" id="QCQ84926.1"/>
    </source>
</evidence>
<proteinExistence type="predicted"/>